<reference evidence="1" key="1">
    <citation type="journal article" date="2021" name="Sci. Adv.">
        <title>The American lobster genome reveals insights on longevity, neural, and immune adaptations.</title>
        <authorList>
            <person name="Polinski J.M."/>
            <person name="Zimin A.V."/>
            <person name="Clark K.F."/>
            <person name="Kohn A.B."/>
            <person name="Sadowski N."/>
            <person name="Timp W."/>
            <person name="Ptitsyn A."/>
            <person name="Khanna P."/>
            <person name="Romanova D.Y."/>
            <person name="Williams P."/>
            <person name="Greenwood S.J."/>
            <person name="Moroz L.L."/>
            <person name="Walt D.R."/>
            <person name="Bodnar A.G."/>
        </authorList>
    </citation>
    <scope>NUCLEOTIDE SEQUENCE</scope>
    <source>
        <strain evidence="1">GMGI-L3</strain>
    </source>
</reference>
<dbReference type="PANTHER" id="PTHR45749:SF21">
    <property type="entry name" value="DUF4371 DOMAIN-CONTAINING PROTEIN"/>
    <property type="match status" value="1"/>
</dbReference>
<comment type="caution">
    <text evidence="1">The sequence shown here is derived from an EMBL/GenBank/DDBJ whole genome shotgun (WGS) entry which is preliminary data.</text>
</comment>
<organism evidence="1 2">
    <name type="scientific">Homarus americanus</name>
    <name type="common">American lobster</name>
    <dbReference type="NCBI Taxonomy" id="6706"/>
    <lineage>
        <taxon>Eukaryota</taxon>
        <taxon>Metazoa</taxon>
        <taxon>Ecdysozoa</taxon>
        <taxon>Arthropoda</taxon>
        <taxon>Crustacea</taxon>
        <taxon>Multicrustacea</taxon>
        <taxon>Malacostraca</taxon>
        <taxon>Eumalacostraca</taxon>
        <taxon>Eucarida</taxon>
        <taxon>Decapoda</taxon>
        <taxon>Pleocyemata</taxon>
        <taxon>Astacidea</taxon>
        <taxon>Nephropoidea</taxon>
        <taxon>Nephropidae</taxon>
        <taxon>Homarus</taxon>
    </lineage>
</organism>
<gene>
    <name evidence="1" type="primary">Thap12-L1</name>
    <name evidence="1" type="ORF">Hamer_G000958</name>
</gene>
<protein>
    <submittedName>
        <fullName evidence="1">52 kDa repressor of the inhibitor of the protein kinase-like 1</fullName>
    </submittedName>
</protein>
<proteinExistence type="predicted"/>
<dbReference type="Proteomes" id="UP000747542">
    <property type="component" value="Unassembled WGS sequence"/>
</dbReference>
<dbReference type="EMBL" id="JAHLQT010011632">
    <property type="protein sequence ID" value="KAG7171993.1"/>
    <property type="molecule type" value="Genomic_DNA"/>
</dbReference>
<dbReference type="AlphaFoldDB" id="A0A8J5TGC1"/>
<keyword evidence="2" id="KW-1185">Reference proteome</keyword>
<name>A0A8J5TGC1_HOMAM</name>
<accession>A0A8J5TGC1</accession>
<evidence type="ECO:0000313" key="2">
    <source>
        <dbReference type="Proteomes" id="UP000747542"/>
    </source>
</evidence>
<sequence>MKEYLEKCPKNAPYRSKTIQNELINICGQVIQKEIVDEIREGGGIFAVLADEAVDESNTKQLPLALRFVDMER</sequence>
<dbReference type="PANTHER" id="PTHR45749">
    <property type="match status" value="1"/>
</dbReference>
<evidence type="ECO:0000313" key="1">
    <source>
        <dbReference type="EMBL" id="KAG7171993.1"/>
    </source>
</evidence>